<feature type="compositionally biased region" description="Polar residues" evidence="1">
    <location>
        <begin position="288"/>
        <end position="302"/>
    </location>
</feature>
<dbReference type="RefSeq" id="WP_061662366.1">
    <property type="nucleotide sequence ID" value="NZ_LOMO01000001.1"/>
</dbReference>
<organism evidence="3 4">
    <name type="scientific">Bacillus cereus</name>
    <dbReference type="NCBI Taxonomy" id="1396"/>
    <lineage>
        <taxon>Bacteria</taxon>
        <taxon>Bacillati</taxon>
        <taxon>Bacillota</taxon>
        <taxon>Bacilli</taxon>
        <taxon>Bacillales</taxon>
        <taxon>Bacillaceae</taxon>
        <taxon>Bacillus</taxon>
        <taxon>Bacillus cereus group</taxon>
    </lineage>
</organism>
<dbReference type="Proteomes" id="UP000075476">
    <property type="component" value="Unassembled WGS sequence"/>
</dbReference>
<sequence length="1238" mass="139372">MKKSIAVLSTVAMMIGMIASTQYAHASSYGSVDSYNQRKVFEMNFDNEKTIDSVSGNEYKTTSNKETFVPGSKNKGLQINGDDIKVPIKDLSIEQDDTITLSFWFKWDGDLKGNSNRDGIIPIGFGKYGLWLNNGDFGFNTGNDDIYGVKDKIKVNQFSHVIAVFHKNDVEKNELYINGEEQDIKQIRGTVNNKNAVFNTNYFQISGWNGQEIHKVTGNSVIDEVNLYKGSTDEKQAKEMFLLSRVPDLSVRQNNLHARVDWATEILDTDLFYKTSFENGEEKPTFPPRSNTPDGSQSFTNEESYDGETSVKIGSTVNGKGNNWFNESEDKSQHKSETSYMNFSRRQTAPNGSHFSMSVKVKPKGHSTITSTAIGGPINKTFTLASIYGYSKPLTLLEGAKAGSKRLKVDNLEQFPIDVVNNRMRNYYYADKIIPEANPDRFYDYGYITHIDLETKTMELSRPIAEDFPKGADVPGHTHFNPAYFPTKELFNSDTWKTINLNTTVDNKDYYDTAKRGFTYFITSWVLNEMYIDDVRMGYATEVELYRDGNKVYRGYNSEFEDKGATDKEKPDMVRKITFNGDKDDLSINFEKPKDLGTKYVYNIKGLSKTGETPLSKEKEVTVTSGVKGYSYVIDKNKNTIPSDKINLTTEALKTSLKEKGQHYLHLKAIDGQGNASEVKHIPIEIPDLVTKANNEENFVHLEWTKGSVEPYTYKVFKKQEGSKEFQTTSTSSYKDGIHVLEIYPETRSQDNTNKDYIPMIDFSNWKGEAFTLPKSASLKKWMEEPNKENEKGYGKGLIHVDAVSITEFNKDPSMIHKYDELVFGLWNNNNWQDISNDSVSEVNTFVASGKGLLFGHDTIHNLRPNFIKIGEGNGIEYVNENVSIYNGNNDKKQFVTGNSTVEINKKGLLTNYPWAIGDIGTKLKIPFAHTYKQKTAGDIWLRFNYENIGMDDPLNFYLTTRNNIAMIQTGHSNGEATSDEQKILSNTLFYLAQLTSATELDDRSSQDVTSPTLPSITSMNLGSDGNVSIDYKGAVDKGTDYEYYVEATGGNSNSKLKSNISKATITSGLKGYSIVVDEKSDTVPDAEIETKGTSYTVSPPNTKDFYVHVASVDKVGNVSAVSHYHYEDKQAPVLMIEPNVKEWTNKEIVLHVTATDKDSRVMKLQMPNGDWVHGNKATYIVKENGIYFFQVVDQGESETVQSIVVSNIDKKNPKADISAPENWMNRDVEVKIVGNDE</sequence>
<proteinExistence type="predicted"/>
<evidence type="ECO:0000256" key="2">
    <source>
        <dbReference type="SAM" id="SignalP"/>
    </source>
</evidence>
<feature type="region of interest" description="Disordered" evidence="1">
    <location>
        <begin position="278"/>
        <end position="311"/>
    </location>
</feature>
<keyword evidence="2" id="KW-0732">Signal</keyword>
<dbReference type="AlphaFoldDB" id="A0A9X0MJV7"/>
<evidence type="ECO:0000256" key="1">
    <source>
        <dbReference type="SAM" id="MobiDB-lite"/>
    </source>
</evidence>
<accession>A0A9X0MJV7</accession>
<reference evidence="3 4" key="1">
    <citation type="submission" date="2015-12" db="EMBL/GenBank/DDBJ databases">
        <title>Bacillus cereus Group isolate.</title>
        <authorList>
            <person name="Kovac J."/>
        </authorList>
    </citation>
    <scope>NUCLEOTIDE SEQUENCE [LARGE SCALE GENOMIC DNA]</scope>
    <source>
        <strain evidence="3 4">FSL K6-0073</strain>
    </source>
</reference>
<dbReference type="InterPro" id="IPR013320">
    <property type="entry name" value="ConA-like_dom_sf"/>
</dbReference>
<gene>
    <name evidence="3" type="ORF">AT268_31430</name>
</gene>
<evidence type="ECO:0000313" key="4">
    <source>
        <dbReference type="Proteomes" id="UP000075476"/>
    </source>
</evidence>
<feature type="signal peptide" evidence="2">
    <location>
        <begin position="1"/>
        <end position="26"/>
    </location>
</feature>
<name>A0A9X0MJV7_BACCE</name>
<protein>
    <submittedName>
        <fullName evidence="3">Uncharacterized protein</fullName>
    </submittedName>
</protein>
<dbReference type="SUPFAM" id="SSF49899">
    <property type="entry name" value="Concanavalin A-like lectins/glucanases"/>
    <property type="match status" value="1"/>
</dbReference>
<evidence type="ECO:0000313" key="3">
    <source>
        <dbReference type="EMBL" id="KXY51025.1"/>
    </source>
</evidence>
<feature type="region of interest" description="Disordered" evidence="1">
    <location>
        <begin position="316"/>
        <end position="335"/>
    </location>
</feature>
<comment type="caution">
    <text evidence="3">The sequence shown here is derived from an EMBL/GenBank/DDBJ whole genome shotgun (WGS) entry which is preliminary data.</text>
</comment>
<feature type="compositionally biased region" description="Polar residues" evidence="1">
    <location>
        <begin position="316"/>
        <end position="326"/>
    </location>
</feature>
<feature type="chain" id="PRO_5040948447" evidence="2">
    <location>
        <begin position="27"/>
        <end position="1238"/>
    </location>
</feature>
<dbReference type="EMBL" id="LOMO01000001">
    <property type="protein sequence ID" value="KXY51025.1"/>
    <property type="molecule type" value="Genomic_DNA"/>
</dbReference>